<evidence type="ECO:0000256" key="2">
    <source>
        <dbReference type="SAM" id="Phobius"/>
    </source>
</evidence>
<organism evidence="3 4">
    <name type="scientific">Posidoniimonas corsicana</name>
    <dbReference type="NCBI Taxonomy" id="1938618"/>
    <lineage>
        <taxon>Bacteria</taxon>
        <taxon>Pseudomonadati</taxon>
        <taxon>Planctomycetota</taxon>
        <taxon>Planctomycetia</taxon>
        <taxon>Pirellulales</taxon>
        <taxon>Lacipirellulaceae</taxon>
        <taxon>Posidoniimonas</taxon>
    </lineage>
</organism>
<comment type="caution">
    <text evidence="3">The sequence shown here is derived from an EMBL/GenBank/DDBJ whole genome shotgun (WGS) entry which is preliminary data.</text>
</comment>
<feature type="transmembrane region" description="Helical" evidence="2">
    <location>
        <begin position="427"/>
        <end position="450"/>
    </location>
</feature>
<reference evidence="3 4" key="1">
    <citation type="submission" date="2019-02" db="EMBL/GenBank/DDBJ databases">
        <title>Deep-cultivation of Planctomycetes and their phenomic and genomic characterization uncovers novel biology.</title>
        <authorList>
            <person name="Wiegand S."/>
            <person name="Jogler M."/>
            <person name="Boedeker C."/>
            <person name="Pinto D."/>
            <person name="Vollmers J."/>
            <person name="Rivas-Marin E."/>
            <person name="Kohn T."/>
            <person name="Peeters S.H."/>
            <person name="Heuer A."/>
            <person name="Rast P."/>
            <person name="Oberbeckmann S."/>
            <person name="Bunk B."/>
            <person name="Jeske O."/>
            <person name="Meyerdierks A."/>
            <person name="Storesund J.E."/>
            <person name="Kallscheuer N."/>
            <person name="Luecker S."/>
            <person name="Lage O.M."/>
            <person name="Pohl T."/>
            <person name="Merkel B.J."/>
            <person name="Hornburger P."/>
            <person name="Mueller R.-W."/>
            <person name="Bruemmer F."/>
            <person name="Labrenz M."/>
            <person name="Spormann A.M."/>
            <person name="Op Den Camp H."/>
            <person name="Overmann J."/>
            <person name="Amann R."/>
            <person name="Jetten M.S.M."/>
            <person name="Mascher T."/>
            <person name="Medema M.H."/>
            <person name="Devos D.P."/>
            <person name="Kaster A.-K."/>
            <person name="Ovreas L."/>
            <person name="Rohde M."/>
            <person name="Galperin M.Y."/>
            <person name="Jogler C."/>
        </authorList>
    </citation>
    <scope>NUCLEOTIDE SEQUENCE [LARGE SCALE GENOMIC DNA]</scope>
    <source>
        <strain evidence="3 4">KOR34</strain>
    </source>
</reference>
<feature type="transmembrane region" description="Helical" evidence="2">
    <location>
        <begin position="207"/>
        <end position="228"/>
    </location>
</feature>
<dbReference type="RefSeq" id="WP_197531062.1">
    <property type="nucleotide sequence ID" value="NZ_SIHJ01000001.1"/>
</dbReference>
<keyword evidence="2" id="KW-0812">Transmembrane</keyword>
<keyword evidence="4" id="KW-1185">Reference proteome</keyword>
<keyword evidence="2" id="KW-1133">Transmembrane helix</keyword>
<feature type="compositionally biased region" description="Low complexity" evidence="1">
    <location>
        <begin position="543"/>
        <end position="559"/>
    </location>
</feature>
<feature type="transmembrane region" description="Helical" evidence="2">
    <location>
        <begin position="487"/>
        <end position="508"/>
    </location>
</feature>
<accession>A0A5C5VCS2</accession>
<dbReference type="AlphaFoldDB" id="A0A5C5VCS2"/>
<feature type="transmembrane region" description="Helical" evidence="2">
    <location>
        <begin position="146"/>
        <end position="167"/>
    </location>
</feature>
<feature type="transmembrane region" description="Helical" evidence="2">
    <location>
        <begin position="173"/>
        <end position="195"/>
    </location>
</feature>
<dbReference type="EMBL" id="SIHJ01000001">
    <property type="protein sequence ID" value="TWT35502.1"/>
    <property type="molecule type" value="Genomic_DNA"/>
</dbReference>
<feature type="region of interest" description="Disordered" evidence="1">
    <location>
        <begin position="536"/>
        <end position="559"/>
    </location>
</feature>
<evidence type="ECO:0008006" key="5">
    <source>
        <dbReference type="Google" id="ProtNLM"/>
    </source>
</evidence>
<protein>
    <recommendedName>
        <fullName evidence="5">ABC-2 family transporter protein</fullName>
    </recommendedName>
</protein>
<keyword evidence="2" id="KW-0472">Membrane</keyword>
<evidence type="ECO:0000313" key="4">
    <source>
        <dbReference type="Proteomes" id="UP000316714"/>
    </source>
</evidence>
<feature type="transmembrane region" description="Helical" evidence="2">
    <location>
        <begin position="93"/>
        <end position="113"/>
    </location>
</feature>
<proteinExistence type="predicted"/>
<feature type="transmembrane region" description="Helical" evidence="2">
    <location>
        <begin position="363"/>
        <end position="384"/>
    </location>
</feature>
<feature type="transmembrane region" description="Helical" evidence="2">
    <location>
        <begin position="58"/>
        <end position="87"/>
    </location>
</feature>
<name>A0A5C5VCS2_9BACT</name>
<dbReference type="Proteomes" id="UP000316714">
    <property type="component" value="Unassembled WGS sequence"/>
</dbReference>
<evidence type="ECO:0000313" key="3">
    <source>
        <dbReference type="EMBL" id="TWT35502.1"/>
    </source>
</evidence>
<sequence length="559" mass="60579">MSVSAPPISDTEPADESSPSRVAAALAWVDQRLETLSDYINPILVKETRQALKSQQFVLWYLLLLAGCWVVTMGGLAVIGPAAYYGAFGGQLFLWYAWILSFPLLVVAPFSAFRSLAAEQEENTRDVLTVSALSPFQVVNGKLGSAALQVAIYLSAMAPCLGFAYLLRGVDALTLLLLPALGVLASLGLSLVGLLLASLTRLRYLQILINVAFITLLLLLFYNCFAVIEEFVDNGFRMYQAEEFWLGLGMIFTAYATTFLLAYFLAVAANTFTSANRSTHLRVAMLVQQSAYIGWFAAVWIYDRDADIPIVMFVFALAYWTFAGMFLTSEGQVLSPRVRRTLPKTALGRQLFTLLSPGPGTGYFFVMGNLTYLMLLTFTASVFSRRGGPSISGVPLLWVLCVALAYAAAYLGLGRIIILLVRRVAELSLFGGFLVHVLLMLAGGSLPFAIEASSSMFRREGFSYLDVPSPVAVMLHLERGDLSDVEAVTTGVIVIGAATCLLLVNLVLAAGELRQTRLPLPQRIIEDELAKAARPVRASNPWGDTTAAPPTQDAAADGA</sequence>
<gene>
    <name evidence="3" type="ORF">KOR34_03940</name>
</gene>
<feature type="transmembrane region" description="Helical" evidence="2">
    <location>
        <begin position="248"/>
        <end position="269"/>
    </location>
</feature>
<feature type="transmembrane region" description="Helical" evidence="2">
    <location>
        <begin position="308"/>
        <end position="327"/>
    </location>
</feature>
<evidence type="ECO:0000256" key="1">
    <source>
        <dbReference type="SAM" id="MobiDB-lite"/>
    </source>
</evidence>
<feature type="transmembrane region" description="Helical" evidence="2">
    <location>
        <begin position="396"/>
        <end position="420"/>
    </location>
</feature>
<feature type="transmembrane region" description="Helical" evidence="2">
    <location>
        <begin position="281"/>
        <end position="302"/>
    </location>
</feature>